<evidence type="ECO:0000256" key="1">
    <source>
        <dbReference type="SAM" id="MobiDB-lite"/>
    </source>
</evidence>
<dbReference type="EMBL" id="KZ678133">
    <property type="protein sequence ID" value="PSN68888.1"/>
    <property type="molecule type" value="Genomic_DNA"/>
</dbReference>
<proteinExistence type="predicted"/>
<organism evidence="2 3">
    <name type="scientific">Corynespora cassiicola Philippines</name>
    <dbReference type="NCBI Taxonomy" id="1448308"/>
    <lineage>
        <taxon>Eukaryota</taxon>
        <taxon>Fungi</taxon>
        <taxon>Dikarya</taxon>
        <taxon>Ascomycota</taxon>
        <taxon>Pezizomycotina</taxon>
        <taxon>Dothideomycetes</taxon>
        <taxon>Pleosporomycetidae</taxon>
        <taxon>Pleosporales</taxon>
        <taxon>Corynesporascaceae</taxon>
        <taxon>Corynespora</taxon>
    </lineage>
</organism>
<accession>A0A2T2NUW7</accession>
<evidence type="ECO:0000313" key="2">
    <source>
        <dbReference type="EMBL" id="PSN68888.1"/>
    </source>
</evidence>
<protein>
    <submittedName>
        <fullName evidence="2">Uncharacterized protein</fullName>
    </submittedName>
</protein>
<reference evidence="2 3" key="1">
    <citation type="journal article" date="2018" name="Front. Microbiol.">
        <title>Genome-Wide Analysis of Corynespora cassiicola Leaf Fall Disease Putative Effectors.</title>
        <authorList>
            <person name="Lopez D."/>
            <person name="Ribeiro S."/>
            <person name="Label P."/>
            <person name="Fumanal B."/>
            <person name="Venisse J.S."/>
            <person name="Kohler A."/>
            <person name="de Oliveira R.R."/>
            <person name="Labutti K."/>
            <person name="Lipzen A."/>
            <person name="Lail K."/>
            <person name="Bauer D."/>
            <person name="Ohm R.A."/>
            <person name="Barry K.W."/>
            <person name="Spatafora J."/>
            <person name="Grigoriev I.V."/>
            <person name="Martin F.M."/>
            <person name="Pujade-Renaud V."/>
        </authorList>
    </citation>
    <scope>NUCLEOTIDE SEQUENCE [LARGE SCALE GENOMIC DNA]</scope>
    <source>
        <strain evidence="2 3">Philippines</strain>
    </source>
</reference>
<gene>
    <name evidence="2" type="ORF">BS50DRAFT_327249</name>
</gene>
<name>A0A2T2NUW7_CORCC</name>
<evidence type="ECO:0000313" key="3">
    <source>
        <dbReference type="Proteomes" id="UP000240883"/>
    </source>
</evidence>
<dbReference type="AlphaFoldDB" id="A0A2T2NUW7"/>
<feature type="region of interest" description="Disordered" evidence="1">
    <location>
        <begin position="127"/>
        <end position="161"/>
    </location>
</feature>
<sequence length="161" mass="17451">MPVVRLVGGQHLDPRLAVWVGRSRARLRSKRRRRMGGLQTLYRDSCTRVADRVATGCWRPLVALRAFWQVACSAGMEGPGGDPQALFGLASQRERRVGGRLRPSTSGVAALHNGWATSPSCLCSRDKGSPLQVGDLQSGQDPEYAESEQPSGPVEGERVLS</sequence>
<keyword evidence="3" id="KW-1185">Reference proteome</keyword>
<dbReference type="Proteomes" id="UP000240883">
    <property type="component" value="Unassembled WGS sequence"/>
</dbReference>